<gene>
    <name evidence="2" type="ORF">IAA72_05295</name>
</gene>
<protein>
    <recommendedName>
        <fullName evidence="1">Choice-of-anchor I domain-containing protein</fullName>
    </recommendedName>
</protein>
<sequence>LSMKKLEEKGVIMQKGQLPSSDFEPEYIAVCGSNAYITLQEANAVAILDLDNMVIKGIESIGFEDYSMVPVDIDKKDDAYNPKTYPTLRGIRMPDAIAAFTIDGTDYIVTANEGDAREWGDYINEDERDFGDGATSPTGAITAENSGLKGKVVFFNADDYTSLDSDIDYLYGGRTMTIFRVDGNNLTEVFTTADDAERITNEYLPEYFNASNDNAVLDDRSGKKGPEAEAVTVGEIDGKMYAFLALERTGGIMVYDITDPEESKFVNYINTRDFETVISGTEEYEDGELDKWVTGGDVAPEGLAFISANESPNGKPMLLAAFEVSGTVALYTF</sequence>
<evidence type="ECO:0000313" key="3">
    <source>
        <dbReference type="Proteomes" id="UP000810292"/>
    </source>
</evidence>
<dbReference type="Pfam" id="PF22494">
    <property type="entry name" value="choice_anch_I"/>
    <property type="match status" value="1"/>
</dbReference>
<proteinExistence type="predicted"/>
<evidence type="ECO:0000313" key="2">
    <source>
        <dbReference type="EMBL" id="MBO8469180.1"/>
    </source>
</evidence>
<dbReference type="Proteomes" id="UP000810292">
    <property type="component" value="Unassembled WGS sequence"/>
</dbReference>
<dbReference type="PANTHER" id="PTHR46928">
    <property type="entry name" value="MESENCHYME-SPECIFIC CELL SURFACE GLYCOPROTEIN"/>
    <property type="match status" value="1"/>
</dbReference>
<dbReference type="EMBL" id="JADIMF010000082">
    <property type="protein sequence ID" value="MBO8469180.1"/>
    <property type="molecule type" value="Genomic_DNA"/>
</dbReference>
<reference evidence="2" key="1">
    <citation type="submission" date="2020-10" db="EMBL/GenBank/DDBJ databases">
        <authorList>
            <person name="Gilroy R."/>
        </authorList>
    </citation>
    <scope>NUCLEOTIDE SEQUENCE</scope>
    <source>
        <strain evidence="2">14700</strain>
    </source>
</reference>
<accession>A0A9D9IBN1</accession>
<evidence type="ECO:0000259" key="1">
    <source>
        <dbReference type="Pfam" id="PF22494"/>
    </source>
</evidence>
<reference evidence="2" key="2">
    <citation type="journal article" date="2021" name="PeerJ">
        <title>Extensive microbial diversity within the chicken gut microbiome revealed by metagenomics and culture.</title>
        <authorList>
            <person name="Gilroy R."/>
            <person name="Ravi A."/>
            <person name="Getino M."/>
            <person name="Pursley I."/>
            <person name="Horton D.L."/>
            <person name="Alikhan N.F."/>
            <person name="Baker D."/>
            <person name="Gharbi K."/>
            <person name="Hall N."/>
            <person name="Watson M."/>
            <person name="Adriaenssens E.M."/>
            <person name="Foster-Nyarko E."/>
            <person name="Jarju S."/>
            <person name="Secka A."/>
            <person name="Antonio M."/>
            <person name="Oren A."/>
            <person name="Chaudhuri R.R."/>
            <person name="La Ragione R."/>
            <person name="Hildebrand F."/>
            <person name="Pallen M.J."/>
        </authorList>
    </citation>
    <scope>NUCLEOTIDE SEQUENCE</scope>
    <source>
        <strain evidence="2">14700</strain>
    </source>
</reference>
<feature type="domain" description="Choice-of-anchor I" evidence="1">
    <location>
        <begin position="20"/>
        <end position="332"/>
    </location>
</feature>
<organism evidence="2 3">
    <name type="scientific">Candidatus Ornithospirochaeta stercoravium</name>
    <dbReference type="NCBI Taxonomy" id="2840897"/>
    <lineage>
        <taxon>Bacteria</taxon>
        <taxon>Pseudomonadati</taxon>
        <taxon>Spirochaetota</taxon>
        <taxon>Spirochaetia</taxon>
        <taxon>Spirochaetales</taxon>
        <taxon>Spirochaetaceae</taxon>
        <taxon>Spirochaetaceae incertae sedis</taxon>
        <taxon>Candidatus Ornithospirochaeta</taxon>
    </lineage>
</organism>
<dbReference type="InterPro" id="IPR055188">
    <property type="entry name" value="Choice_anch_I"/>
</dbReference>
<dbReference type="PANTHER" id="PTHR46928:SF1">
    <property type="entry name" value="MESENCHYME-SPECIFIC CELL SURFACE GLYCOPROTEIN"/>
    <property type="match status" value="1"/>
</dbReference>
<dbReference type="AlphaFoldDB" id="A0A9D9IBN1"/>
<name>A0A9D9IBN1_9SPIO</name>
<comment type="caution">
    <text evidence="2">The sequence shown here is derived from an EMBL/GenBank/DDBJ whole genome shotgun (WGS) entry which is preliminary data.</text>
</comment>
<feature type="non-terminal residue" evidence="2">
    <location>
        <position position="1"/>
    </location>
</feature>
<dbReference type="SUPFAM" id="SSF75011">
    <property type="entry name" value="3-carboxy-cis,cis-mucoante lactonizing enzyme"/>
    <property type="match status" value="1"/>
</dbReference>
<dbReference type="InterPro" id="IPR052956">
    <property type="entry name" value="Mesenchyme-surface_protein"/>
</dbReference>